<feature type="compositionally biased region" description="Low complexity" evidence="1">
    <location>
        <begin position="307"/>
        <end position="319"/>
    </location>
</feature>
<feature type="region of interest" description="Disordered" evidence="1">
    <location>
        <begin position="93"/>
        <end position="112"/>
    </location>
</feature>
<evidence type="ECO:0000256" key="1">
    <source>
        <dbReference type="SAM" id="MobiDB-lite"/>
    </source>
</evidence>
<feature type="region of interest" description="Disordered" evidence="1">
    <location>
        <begin position="173"/>
        <end position="277"/>
    </location>
</feature>
<sequence length="319" mass="32704">MVLSAREGLPGRKRGSEAPLGKPLRHPPPQSARGRAGRSGHAWAPGTSTGATPGTAGRGPGGDSVEFELVDAPTRDELDEAPRVAVSDAALGSLWGASGPAGGGAGGSDGVRPRVPALWTARTAGPELAATLGLVSDPAEWEGAAEARTALAARGAAQRAEVQQATFRASRYDPQALQADSQGAGWNWQQPPDSPRHAAAAAARDTTRGAREDSLPWVGQGGAGAAPQPRFGLASHLSDNRLPPGHAALPSHLRGGTFGTDTPVLPDTRMSARDRQLQAAEEIECALSGGMPFRRPQAPSRPKPVVPASGRAAGAPRRR</sequence>
<reference evidence="2" key="1">
    <citation type="submission" date="2021-01" db="EMBL/GenBank/DDBJ databases">
        <authorList>
            <person name="Corre E."/>
            <person name="Pelletier E."/>
            <person name="Niang G."/>
            <person name="Scheremetjew M."/>
            <person name="Finn R."/>
            <person name="Kale V."/>
            <person name="Holt S."/>
            <person name="Cochrane G."/>
            <person name="Meng A."/>
            <person name="Brown T."/>
            <person name="Cohen L."/>
        </authorList>
    </citation>
    <scope>NUCLEOTIDE SEQUENCE</scope>
    <source>
        <strain evidence="2">E4-10</strain>
    </source>
</reference>
<gene>
    <name evidence="2" type="ORF">CROE0942_LOCUS1748</name>
</gene>
<feature type="region of interest" description="Disordered" evidence="1">
    <location>
        <begin position="289"/>
        <end position="319"/>
    </location>
</feature>
<organism evidence="2">
    <name type="scientific">Cafeteria roenbergensis</name>
    <name type="common">Marine flagellate</name>
    <dbReference type="NCBI Taxonomy" id="33653"/>
    <lineage>
        <taxon>Eukaryota</taxon>
        <taxon>Sar</taxon>
        <taxon>Stramenopiles</taxon>
        <taxon>Bigyra</taxon>
        <taxon>Opalozoa</taxon>
        <taxon>Bicosoecida</taxon>
        <taxon>Cafeteriaceae</taxon>
        <taxon>Cafeteria</taxon>
    </lineage>
</organism>
<feature type="compositionally biased region" description="Basic and acidic residues" evidence="1">
    <location>
        <begin position="205"/>
        <end position="214"/>
    </location>
</feature>
<feature type="region of interest" description="Disordered" evidence="1">
    <location>
        <begin position="1"/>
        <end position="84"/>
    </location>
</feature>
<feature type="compositionally biased region" description="Gly residues" evidence="1">
    <location>
        <begin position="99"/>
        <end position="109"/>
    </location>
</feature>
<feature type="compositionally biased region" description="Basic and acidic residues" evidence="1">
    <location>
        <begin position="73"/>
        <end position="82"/>
    </location>
</feature>
<dbReference type="EMBL" id="HBET01002568">
    <property type="protein sequence ID" value="CAD8557414.1"/>
    <property type="molecule type" value="Transcribed_RNA"/>
</dbReference>
<name>A0A7S0JNS5_CAFRO</name>
<accession>A0A7S0JNS5</accession>
<dbReference type="AlphaFoldDB" id="A0A7S0JNS5"/>
<proteinExistence type="predicted"/>
<evidence type="ECO:0000313" key="2">
    <source>
        <dbReference type="EMBL" id="CAD8557414.1"/>
    </source>
</evidence>
<protein>
    <submittedName>
        <fullName evidence="2">Uncharacterized protein</fullName>
    </submittedName>
</protein>
<feature type="compositionally biased region" description="Low complexity" evidence="1">
    <location>
        <begin position="44"/>
        <end position="55"/>
    </location>
</feature>